<dbReference type="GO" id="GO:0010181">
    <property type="term" value="F:FMN binding"/>
    <property type="evidence" value="ECO:0007669"/>
    <property type="project" value="InterPro"/>
</dbReference>
<dbReference type="Proteomes" id="UP000324974">
    <property type="component" value="Chromosome"/>
</dbReference>
<dbReference type="PROSITE" id="PS50902">
    <property type="entry name" value="FLAVODOXIN_LIKE"/>
    <property type="match status" value="1"/>
</dbReference>
<dbReference type="AlphaFoldDB" id="A0A5C1AEG0"/>
<keyword evidence="5" id="KW-1185">Reference proteome</keyword>
<dbReference type="EMBL" id="CP042425">
    <property type="protein sequence ID" value="QEL15464.1"/>
    <property type="molecule type" value="Genomic_DNA"/>
</dbReference>
<dbReference type="Gene3D" id="3.40.50.360">
    <property type="match status" value="1"/>
</dbReference>
<dbReference type="PANTHER" id="PTHR30546">
    <property type="entry name" value="FLAVODOXIN-RELATED PROTEIN WRBA-RELATED"/>
    <property type="match status" value="1"/>
</dbReference>
<gene>
    <name evidence="4" type="ORF">PX52LOC_02385</name>
</gene>
<dbReference type="KEGG" id="lrs:PX52LOC_02385"/>
<dbReference type="GO" id="GO:0003955">
    <property type="term" value="F:NAD(P)H dehydrogenase (quinone) activity"/>
    <property type="evidence" value="ECO:0007669"/>
    <property type="project" value="TreeGrafter"/>
</dbReference>
<evidence type="ECO:0000313" key="4">
    <source>
        <dbReference type="EMBL" id="QEL15464.1"/>
    </source>
</evidence>
<dbReference type="GO" id="GO:0009055">
    <property type="term" value="F:electron transfer activity"/>
    <property type="evidence" value="ECO:0007669"/>
    <property type="project" value="InterPro"/>
</dbReference>
<comment type="cofactor">
    <cofactor evidence="1">
        <name>FMN</name>
        <dbReference type="ChEBI" id="CHEBI:58210"/>
    </cofactor>
</comment>
<evidence type="ECO:0000259" key="3">
    <source>
        <dbReference type="PROSITE" id="PS50902"/>
    </source>
</evidence>
<accession>A0A5C1AEG0</accession>
<dbReference type="InterPro" id="IPR029039">
    <property type="entry name" value="Flavoprotein-like_sf"/>
</dbReference>
<proteinExistence type="predicted"/>
<dbReference type="InterPro" id="IPR008254">
    <property type="entry name" value="Flavodoxin/NO_synth"/>
</dbReference>
<dbReference type="Pfam" id="PF00258">
    <property type="entry name" value="Flavodoxin_1"/>
    <property type="match status" value="1"/>
</dbReference>
<organism evidence="4 5">
    <name type="scientific">Limnoglobus roseus</name>
    <dbReference type="NCBI Taxonomy" id="2598579"/>
    <lineage>
        <taxon>Bacteria</taxon>
        <taxon>Pseudomonadati</taxon>
        <taxon>Planctomycetota</taxon>
        <taxon>Planctomycetia</taxon>
        <taxon>Gemmatales</taxon>
        <taxon>Gemmataceae</taxon>
        <taxon>Limnoglobus</taxon>
    </lineage>
</organism>
<dbReference type="SUPFAM" id="SSF52218">
    <property type="entry name" value="Flavoproteins"/>
    <property type="match status" value="1"/>
</dbReference>
<sequence length="189" mass="19732">MGKVLVLYHSASGNTATMARLVAEGAGLIPGTEVRLREVDVASPEDVHWCDGLAVGSPTNMGVLSWKMKRFWDEAMFDYWGKVACAFSSSGGWGGGSEIACQSLQMVLMNFGFLVFGVTDYAGKMTTCHYGAVAAREPRDGEVQGSVQAVGAAAGRVGGGRGRRPEGPAPARQAGIGDAAGVTTDYFFG</sequence>
<dbReference type="PROSITE" id="PS00201">
    <property type="entry name" value="FLAVODOXIN"/>
    <property type="match status" value="1"/>
</dbReference>
<protein>
    <submittedName>
        <fullName evidence="4">Flavodoxin</fullName>
    </submittedName>
</protein>
<dbReference type="GO" id="GO:0016020">
    <property type="term" value="C:membrane"/>
    <property type="evidence" value="ECO:0007669"/>
    <property type="project" value="TreeGrafter"/>
</dbReference>
<evidence type="ECO:0000313" key="5">
    <source>
        <dbReference type="Proteomes" id="UP000324974"/>
    </source>
</evidence>
<name>A0A5C1AEG0_9BACT</name>
<evidence type="ECO:0000256" key="2">
    <source>
        <dbReference type="SAM" id="MobiDB-lite"/>
    </source>
</evidence>
<dbReference type="InterPro" id="IPR001226">
    <property type="entry name" value="Flavodoxin_CS"/>
</dbReference>
<evidence type="ECO:0000256" key="1">
    <source>
        <dbReference type="ARBA" id="ARBA00001917"/>
    </source>
</evidence>
<reference evidence="5" key="1">
    <citation type="submission" date="2019-08" db="EMBL/GenBank/DDBJ databases">
        <title>Limnoglobus roseus gen. nov., sp. nov., a novel freshwater planctomycete with a giant genome from the family Gemmataceae.</title>
        <authorList>
            <person name="Kulichevskaya I.S."/>
            <person name="Naumoff D.G."/>
            <person name="Miroshnikov K."/>
            <person name="Ivanova A."/>
            <person name="Philippov D.A."/>
            <person name="Hakobyan A."/>
            <person name="Rijpstra I.C."/>
            <person name="Sinninghe Damste J.S."/>
            <person name="Liesack W."/>
            <person name="Dedysh S.N."/>
        </authorList>
    </citation>
    <scope>NUCLEOTIDE SEQUENCE [LARGE SCALE GENOMIC DNA]</scope>
    <source>
        <strain evidence="5">PX52</strain>
    </source>
</reference>
<feature type="domain" description="Flavodoxin-like" evidence="3">
    <location>
        <begin position="4"/>
        <end position="158"/>
    </location>
</feature>
<feature type="region of interest" description="Disordered" evidence="2">
    <location>
        <begin position="154"/>
        <end position="175"/>
    </location>
</feature>
<dbReference type="PANTHER" id="PTHR30546:SF23">
    <property type="entry name" value="FLAVOPROTEIN-LIKE PROTEIN YCP4-RELATED"/>
    <property type="match status" value="1"/>
</dbReference>